<reference evidence="1" key="1">
    <citation type="journal article" date="2021" name="PeerJ">
        <title>Extensive microbial diversity within the chicken gut microbiome revealed by metagenomics and culture.</title>
        <authorList>
            <person name="Gilroy R."/>
            <person name="Ravi A."/>
            <person name="Getino M."/>
            <person name="Pursley I."/>
            <person name="Horton D.L."/>
            <person name="Alikhan N.F."/>
            <person name="Baker D."/>
            <person name="Gharbi K."/>
            <person name="Hall N."/>
            <person name="Watson M."/>
            <person name="Adriaenssens E.M."/>
            <person name="Foster-Nyarko E."/>
            <person name="Jarju S."/>
            <person name="Secka A."/>
            <person name="Antonio M."/>
            <person name="Oren A."/>
            <person name="Chaudhuri R.R."/>
            <person name="La Ragione R."/>
            <person name="Hildebrand F."/>
            <person name="Pallen M.J."/>
        </authorList>
    </citation>
    <scope>NUCLEOTIDE SEQUENCE</scope>
    <source>
        <strain evidence="1">CHK189-11263</strain>
    </source>
</reference>
<organism evidence="1 2">
    <name type="scientific">Candidatus Flavonifractor intestinipullorum</name>
    <dbReference type="NCBI Taxonomy" id="2838587"/>
    <lineage>
        <taxon>Bacteria</taxon>
        <taxon>Bacillati</taxon>
        <taxon>Bacillota</taxon>
        <taxon>Clostridia</taxon>
        <taxon>Eubacteriales</taxon>
        <taxon>Oscillospiraceae</taxon>
        <taxon>Flavonifractor</taxon>
    </lineage>
</organism>
<dbReference type="Pfam" id="PF06013">
    <property type="entry name" value="WXG100"/>
    <property type="match status" value="1"/>
</dbReference>
<accession>A0A9D2S6B6</accession>
<protein>
    <submittedName>
        <fullName evidence="1">WXG100 family type VII secretion target</fullName>
    </submittedName>
</protein>
<dbReference type="SUPFAM" id="SSF140453">
    <property type="entry name" value="EsxAB dimer-like"/>
    <property type="match status" value="1"/>
</dbReference>
<gene>
    <name evidence="1" type="ORF">H9714_06025</name>
</gene>
<dbReference type="InterPro" id="IPR010310">
    <property type="entry name" value="T7SS_ESAT-6-like"/>
</dbReference>
<dbReference type="EMBL" id="DWYC01000053">
    <property type="protein sequence ID" value="HJB57090.1"/>
    <property type="molecule type" value="Genomic_DNA"/>
</dbReference>
<reference evidence="1" key="2">
    <citation type="submission" date="2021-04" db="EMBL/GenBank/DDBJ databases">
        <authorList>
            <person name="Gilroy R."/>
        </authorList>
    </citation>
    <scope>NUCLEOTIDE SEQUENCE</scope>
    <source>
        <strain evidence="1">CHK189-11263</strain>
    </source>
</reference>
<comment type="caution">
    <text evidence="1">The sequence shown here is derived from an EMBL/GenBank/DDBJ whole genome shotgun (WGS) entry which is preliminary data.</text>
</comment>
<evidence type="ECO:0000313" key="2">
    <source>
        <dbReference type="Proteomes" id="UP000824208"/>
    </source>
</evidence>
<dbReference type="InterPro" id="IPR036689">
    <property type="entry name" value="ESAT-6-like_sf"/>
</dbReference>
<dbReference type="Proteomes" id="UP000824208">
    <property type="component" value="Unassembled WGS sequence"/>
</dbReference>
<dbReference type="AlphaFoldDB" id="A0A9D2S6B6"/>
<proteinExistence type="predicted"/>
<name>A0A9D2S6B6_9FIRM</name>
<sequence>MKTAWQIEFDFGQARQQAGQLEEIAQRLTALANNRVRSAQEELPSYWTGRSADLFRNKQEELRSNILSTARELQEQAETIRTIARRLYEAERAALEIAQRRDYGGSGRGGGGGGGRGM</sequence>
<evidence type="ECO:0000313" key="1">
    <source>
        <dbReference type="EMBL" id="HJB57090.1"/>
    </source>
</evidence>
<dbReference type="Gene3D" id="1.10.287.1060">
    <property type="entry name" value="ESAT-6-like"/>
    <property type="match status" value="1"/>
</dbReference>